<proteinExistence type="predicted"/>
<dbReference type="Proteomes" id="UP000185812">
    <property type="component" value="Unassembled WGS sequence"/>
</dbReference>
<gene>
    <name evidence="1" type="ORF">SAMN04488087_1079</name>
</gene>
<dbReference type="InterPro" id="IPR014262">
    <property type="entry name" value="HAF_rpt"/>
</dbReference>
<sequence length="451" mass="48256">MLKAFVLCLFCGVVLVEKLQGQSIIWLGVLPGGAESHGYDVSDNGVVVGSVTFPPMGDTRAFRWTAQQGMHEFLSDTPVSEAMAISRDGLIIVGGGNLKQLPEPHAFRWVEGQGAEDLGTLGGTISYAYGISPQGMVVVGKAANVQGQGRAVLWDLNAAPLAPRDLGTLGGGWSEAQAVVVLTNPADMVVVGWAETASGDYHAFRWTSSSGMQDLGTLGGDWSEARSLSDDGQVVVGFARNASNRIRAFIWTPQGGMQDLGVLPGYDVSSMAQDVTADGSVVVGSSRALLQSRAFRWTATGGMEDLNVTYAALLQQSNSVLEVAQAISPNGRYIVGWGINGATQRREAFLLDTAKLTTVSSEVPEASVQLWGFPNPFQTRIHLHWSVPTPASGRVVVYDLLGRTVQVVARSFWPAGTYRVIVHPAGWAAGVYVTCLELPRSRTCRLFRYRP</sequence>
<accession>A0A1M6SFV9</accession>
<dbReference type="SUPFAM" id="SSF69322">
    <property type="entry name" value="Tricorn protease domain 2"/>
    <property type="match status" value="1"/>
</dbReference>
<name>A0A1M6SFV9_9BACT</name>
<evidence type="ECO:0000313" key="2">
    <source>
        <dbReference type="Proteomes" id="UP000185812"/>
    </source>
</evidence>
<dbReference type="EMBL" id="FRAU01000003">
    <property type="protein sequence ID" value="SHK43601.1"/>
    <property type="molecule type" value="Genomic_DNA"/>
</dbReference>
<dbReference type="STRING" id="633813.SAMN04488087_1079"/>
<keyword evidence="2" id="KW-1185">Reference proteome</keyword>
<dbReference type="AlphaFoldDB" id="A0A1M6SFV9"/>
<organism evidence="1 2">
    <name type="scientific">Rhodothermus profundi</name>
    <dbReference type="NCBI Taxonomy" id="633813"/>
    <lineage>
        <taxon>Bacteria</taxon>
        <taxon>Pseudomonadati</taxon>
        <taxon>Rhodothermota</taxon>
        <taxon>Rhodothermia</taxon>
        <taxon>Rhodothermales</taxon>
        <taxon>Rhodothermaceae</taxon>
        <taxon>Rhodothermus</taxon>
    </lineage>
</organism>
<protein>
    <submittedName>
        <fullName evidence="1">Por secretion system C-terminal sorting domain-containing protein</fullName>
    </submittedName>
</protein>
<evidence type="ECO:0000313" key="1">
    <source>
        <dbReference type="EMBL" id="SHK43601.1"/>
    </source>
</evidence>
<reference evidence="2" key="1">
    <citation type="submission" date="2016-11" db="EMBL/GenBank/DDBJ databases">
        <authorList>
            <person name="Varghese N."/>
            <person name="Submissions S."/>
        </authorList>
    </citation>
    <scope>NUCLEOTIDE SEQUENCE [LARGE SCALE GENOMIC DNA]</scope>
    <source>
        <strain evidence="2">DSM 22212</strain>
    </source>
</reference>
<dbReference type="RefSeq" id="WP_143149571.1">
    <property type="nucleotide sequence ID" value="NZ_FRAU01000003.1"/>
</dbReference>
<dbReference type="OrthoDB" id="8981767at2"/>
<dbReference type="NCBIfam" id="TIGR02913">
    <property type="entry name" value="HAF_rpt"/>
    <property type="match status" value="3"/>
</dbReference>